<organism evidence="2 3">
    <name type="scientific">Alicyclobacillus sendaiensis PA2</name>
    <dbReference type="NCBI Taxonomy" id="3029425"/>
    <lineage>
        <taxon>Bacteria</taxon>
        <taxon>Bacillati</taxon>
        <taxon>Bacillota</taxon>
        <taxon>Bacilli</taxon>
        <taxon>Bacillales</taxon>
        <taxon>Alicyclobacillaceae</taxon>
        <taxon>Alicyclobacillus</taxon>
    </lineage>
</organism>
<accession>A0ABT6XVH3</accession>
<dbReference type="RefSeq" id="WP_283202676.1">
    <property type="nucleotide sequence ID" value="NZ_JASGCB010000003.1"/>
</dbReference>
<keyword evidence="3" id="KW-1185">Reference proteome</keyword>
<dbReference type="EMBL" id="JASGCB010000003">
    <property type="protein sequence ID" value="MDI9259090.1"/>
    <property type="molecule type" value="Genomic_DNA"/>
</dbReference>
<dbReference type="Proteomes" id="UP001529245">
    <property type="component" value="Unassembled WGS sequence"/>
</dbReference>
<sequence>MKAKSRSRAARRQCGGHHSQVWMAAPLSRGTVEARNPTGGGRETLVLGRPRTDEQAVGAEGEPGGLRSTFRVGSQEIHRGDVVTVYTLGLGPGSPGFTGVVLKSTPAYLHLGLFAHDGESASGRRPIVAEAIIPCDQIACVVRRIPR</sequence>
<gene>
    <name evidence="2" type="ORF">QID03_02725</name>
</gene>
<protein>
    <submittedName>
        <fullName evidence="2">Uncharacterized protein</fullName>
    </submittedName>
</protein>
<name>A0ABT6XVH3_ALISE</name>
<proteinExistence type="predicted"/>
<evidence type="ECO:0000256" key="1">
    <source>
        <dbReference type="SAM" id="MobiDB-lite"/>
    </source>
</evidence>
<reference evidence="2 3" key="1">
    <citation type="submission" date="2023-04" db="EMBL/GenBank/DDBJ databases">
        <title>A. sendaiensis sub sp. chiapanensis a novel subspecie with specific adaptation in bacterial cell wall isolated from an active volcano.</title>
        <authorList>
            <person name="Alvarez Gutierrez P.E."/>
            <person name="Ortiz Cortes L.Y."/>
        </authorList>
    </citation>
    <scope>NUCLEOTIDE SEQUENCE [LARGE SCALE GENOMIC DNA]</scope>
    <source>
        <strain evidence="2 3">PA2</strain>
    </source>
</reference>
<feature type="region of interest" description="Disordered" evidence="1">
    <location>
        <begin position="31"/>
        <end position="68"/>
    </location>
</feature>
<evidence type="ECO:0000313" key="2">
    <source>
        <dbReference type="EMBL" id="MDI9259090.1"/>
    </source>
</evidence>
<evidence type="ECO:0000313" key="3">
    <source>
        <dbReference type="Proteomes" id="UP001529245"/>
    </source>
</evidence>
<comment type="caution">
    <text evidence="2">The sequence shown here is derived from an EMBL/GenBank/DDBJ whole genome shotgun (WGS) entry which is preliminary data.</text>
</comment>